<dbReference type="GO" id="GO:0016192">
    <property type="term" value="P:vesicle-mediated transport"/>
    <property type="evidence" value="ECO:0007669"/>
    <property type="project" value="InterPro"/>
</dbReference>
<evidence type="ECO:0000313" key="3">
    <source>
        <dbReference type="EMBL" id="GIL83407.1"/>
    </source>
</evidence>
<accession>A0A8J4CHY5</accession>
<dbReference type="InterPro" id="IPR001619">
    <property type="entry name" value="Sec1-like"/>
</dbReference>
<feature type="region of interest" description="Disordered" evidence="2">
    <location>
        <begin position="142"/>
        <end position="167"/>
    </location>
</feature>
<organism evidence="3 4">
    <name type="scientific">Volvox reticuliferus</name>
    <dbReference type="NCBI Taxonomy" id="1737510"/>
    <lineage>
        <taxon>Eukaryota</taxon>
        <taxon>Viridiplantae</taxon>
        <taxon>Chlorophyta</taxon>
        <taxon>core chlorophytes</taxon>
        <taxon>Chlorophyceae</taxon>
        <taxon>CS clade</taxon>
        <taxon>Chlamydomonadales</taxon>
        <taxon>Volvocaceae</taxon>
        <taxon>Volvox</taxon>
    </lineage>
</organism>
<dbReference type="EMBL" id="BNCP01000026">
    <property type="protein sequence ID" value="GIL83407.1"/>
    <property type="molecule type" value="Genomic_DNA"/>
</dbReference>
<name>A0A8J4CHY5_9CHLO</name>
<protein>
    <recommendedName>
        <fullName evidence="5">Sec1-like protein</fullName>
    </recommendedName>
</protein>
<proteinExistence type="inferred from homology"/>
<feature type="compositionally biased region" description="Gly residues" evidence="2">
    <location>
        <begin position="149"/>
        <end position="161"/>
    </location>
</feature>
<dbReference type="AlphaFoldDB" id="A0A8J4CHY5"/>
<evidence type="ECO:0000256" key="2">
    <source>
        <dbReference type="SAM" id="MobiDB-lite"/>
    </source>
</evidence>
<comment type="similarity">
    <text evidence="1">Belongs to the STXBP/unc-18/SEC1 family.</text>
</comment>
<dbReference type="PANTHER" id="PTHR11679">
    <property type="entry name" value="VESICLE PROTEIN SORTING-ASSOCIATED"/>
    <property type="match status" value="1"/>
</dbReference>
<sequence length="873" mass="86488">MFEVIQGPVLDLAESIQGSLLYLDAGAGEIARTTLGLPFLFGLGVSHVCLLETASSEDAAFPLLVTSSLPTKLTIFTTQLLTDAHQHILRAVLAHPALTSVSVYSSVSEHAHACQAATELGVEAYREYAELLKEEVRRARAAGMTTASSGGGGTGGGGQRAGSGVPPSSPLSARVAFLPLLACCLDPGLFVLPAASSAARRAVAGGVAAGFAPLESGAGDAAAQGEGASGGLSLTAHGLLALAAAMGAPRPEPYAIGPVSSALAAEMASLPSVSVSVSMPPGSLAAPTSAASSGSAAAGGLSSSSSSSSPSSSSLAIILIDRSLDLASPCSHTDHPWDLLLAAAAARQAKTATAAATAAAAAAAAGGPPTRRGVGGVGNGGAGGGVQAVWRPLDLRVALPAPVDAVPLDVPWPSVDKKRAAAVMESLPYGQLSYEAYGVELLDPTDRTAIARVEAVAGRSRRDGLAALRRGLKEALRAEKLAPAVRSKAGVVQAPELQGLSEPLVASSGSCSRHRGLAALGLAVAGAMTAPSAAEWEAAAGLERSVLAALSGSGGGGGGDGAGGAGGGEAAMQVLLDALAAANSGRGLLHAGLVLDVLPAVFSAAADSDVAAVATSSSSSAPTAAAGSCLFSRQQLTQLRDALEAAILACTMPQEALGGRLPADLVSELTARAVAAAGQAAGSGGEEGATAPAAVAVGKESVLRRRLAAVMDSLFAGLRYAAGVREPLKTFKKVTHVDVFAENHGTLSPLLRQVVRRVLQRAEISDWQQQPSSTGGGGGLVRGLLGGLMGASRALVGRAGGQSAAGGQLPADCGTVLVFVVGGISAVEVREVRAELDEHVGPGRPRVLLGATSLLLPQDIVLQLAGGPLPQRQ</sequence>
<keyword evidence="4" id="KW-1185">Reference proteome</keyword>
<reference evidence="3" key="1">
    <citation type="journal article" date="2021" name="Proc. Natl. Acad. Sci. U.S.A.">
        <title>Three genomes in the algal genus Volvox reveal the fate of a haploid sex-determining region after a transition to homothallism.</title>
        <authorList>
            <person name="Yamamoto K."/>
            <person name="Hamaji T."/>
            <person name="Kawai-Toyooka H."/>
            <person name="Matsuzaki R."/>
            <person name="Takahashi F."/>
            <person name="Nishimura Y."/>
            <person name="Kawachi M."/>
            <person name="Noguchi H."/>
            <person name="Minakuchi Y."/>
            <person name="Umen J.G."/>
            <person name="Toyoda A."/>
            <person name="Nozaki H."/>
        </authorList>
    </citation>
    <scope>NUCLEOTIDE SEQUENCE</scope>
    <source>
        <strain evidence="3">NIES-3786</strain>
    </source>
</reference>
<comment type="caution">
    <text evidence="3">The sequence shown here is derived from an EMBL/GenBank/DDBJ whole genome shotgun (WGS) entry which is preliminary data.</text>
</comment>
<dbReference type="InterPro" id="IPR036045">
    <property type="entry name" value="Sec1-like_sf"/>
</dbReference>
<gene>
    <name evidence="3" type="ORF">Vretifemale_12239</name>
</gene>
<dbReference type="SUPFAM" id="SSF56815">
    <property type="entry name" value="Sec1/munc18-like (SM) proteins"/>
    <property type="match status" value="1"/>
</dbReference>
<dbReference type="Proteomes" id="UP000747110">
    <property type="component" value="Unassembled WGS sequence"/>
</dbReference>
<dbReference type="OrthoDB" id="549905at2759"/>
<evidence type="ECO:0008006" key="5">
    <source>
        <dbReference type="Google" id="ProtNLM"/>
    </source>
</evidence>
<evidence type="ECO:0000256" key="1">
    <source>
        <dbReference type="ARBA" id="ARBA00009884"/>
    </source>
</evidence>
<evidence type="ECO:0000313" key="4">
    <source>
        <dbReference type="Proteomes" id="UP000747110"/>
    </source>
</evidence>